<proteinExistence type="predicted"/>
<dbReference type="Gramene" id="Solyc11g065130.1.1">
    <property type="protein sequence ID" value="Solyc11g065130.1.1.1"/>
    <property type="gene ID" value="Solyc11g065130.1"/>
</dbReference>
<dbReference type="InParanoid" id="A0A3Q7IYS4"/>
<accession>A0A3Q7IYS4</accession>
<sequence length="56" mass="6469">MTMTPAKMDAAVKMKTTQWLHHFSGINEILYLVPTSLYCYPCRKIENAILGFTIEF</sequence>
<evidence type="ECO:0000313" key="2">
    <source>
        <dbReference type="Proteomes" id="UP000004994"/>
    </source>
</evidence>
<reference evidence="1" key="2">
    <citation type="submission" date="2019-01" db="UniProtKB">
        <authorList>
            <consortium name="EnsemblPlants"/>
        </authorList>
    </citation>
    <scope>IDENTIFICATION</scope>
    <source>
        <strain evidence="1">cv. Heinz 1706</strain>
    </source>
</reference>
<dbReference type="Proteomes" id="UP000004994">
    <property type="component" value="Chromosome 11"/>
</dbReference>
<dbReference type="PaxDb" id="4081-Solyc11g065130.1.1"/>
<keyword evidence="2" id="KW-1185">Reference proteome</keyword>
<name>A0A3Q7IYS4_SOLLC</name>
<dbReference type="EnsemblPlants" id="Solyc11g065130.1.1">
    <property type="protein sequence ID" value="Solyc11g065130.1.1.1"/>
    <property type="gene ID" value="Solyc11g065130.1"/>
</dbReference>
<reference evidence="1" key="1">
    <citation type="journal article" date="2012" name="Nature">
        <title>The tomato genome sequence provides insights into fleshy fruit evolution.</title>
        <authorList>
            <consortium name="Tomato Genome Consortium"/>
        </authorList>
    </citation>
    <scope>NUCLEOTIDE SEQUENCE [LARGE SCALE GENOMIC DNA]</scope>
    <source>
        <strain evidence="1">cv. Heinz 1706</strain>
    </source>
</reference>
<protein>
    <submittedName>
        <fullName evidence="1">Uncharacterized protein</fullName>
    </submittedName>
</protein>
<organism evidence="1">
    <name type="scientific">Solanum lycopersicum</name>
    <name type="common">Tomato</name>
    <name type="synonym">Lycopersicon esculentum</name>
    <dbReference type="NCBI Taxonomy" id="4081"/>
    <lineage>
        <taxon>Eukaryota</taxon>
        <taxon>Viridiplantae</taxon>
        <taxon>Streptophyta</taxon>
        <taxon>Embryophyta</taxon>
        <taxon>Tracheophyta</taxon>
        <taxon>Spermatophyta</taxon>
        <taxon>Magnoliopsida</taxon>
        <taxon>eudicotyledons</taxon>
        <taxon>Gunneridae</taxon>
        <taxon>Pentapetalae</taxon>
        <taxon>asterids</taxon>
        <taxon>lamiids</taxon>
        <taxon>Solanales</taxon>
        <taxon>Solanaceae</taxon>
        <taxon>Solanoideae</taxon>
        <taxon>Solaneae</taxon>
        <taxon>Solanum</taxon>
        <taxon>Solanum subgen. Lycopersicon</taxon>
    </lineage>
</organism>
<evidence type="ECO:0000313" key="1">
    <source>
        <dbReference type="EnsemblPlants" id="Solyc11g065130.1.1.1"/>
    </source>
</evidence>
<dbReference type="AlphaFoldDB" id="A0A3Q7IYS4"/>